<organism evidence="2 3">
    <name type="scientific">Herminiimonas aquatilis</name>
    <dbReference type="NCBI Taxonomy" id="345342"/>
    <lineage>
        <taxon>Bacteria</taxon>
        <taxon>Pseudomonadati</taxon>
        <taxon>Pseudomonadota</taxon>
        <taxon>Betaproteobacteria</taxon>
        <taxon>Burkholderiales</taxon>
        <taxon>Oxalobacteraceae</taxon>
        <taxon>Herminiimonas</taxon>
    </lineage>
</organism>
<evidence type="ECO:0000313" key="2">
    <source>
        <dbReference type="EMBL" id="MFC7299942.1"/>
    </source>
</evidence>
<evidence type="ECO:0000313" key="3">
    <source>
        <dbReference type="Proteomes" id="UP001596379"/>
    </source>
</evidence>
<dbReference type="RefSeq" id="WP_382236615.1">
    <property type="nucleotide sequence ID" value="NZ_JBHTCC010000005.1"/>
</dbReference>
<feature type="compositionally biased region" description="Basic and acidic residues" evidence="1">
    <location>
        <begin position="13"/>
        <end position="30"/>
    </location>
</feature>
<dbReference type="EMBL" id="JBHTCC010000005">
    <property type="protein sequence ID" value="MFC7299942.1"/>
    <property type="molecule type" value="Genomic_DNA"/>
</dbReference>
<sequence>MSKAGKNRPNEIGADREKTKPADKKPEHSVKQAQPLKPADLKEDEKLHGLVDEDHPFPPKGN</sequence>
<comment type="caution">
    <text evidence="2">The sequence shown here is derived from an EMBL/GenBank/DDBJ whole genome shotgun (WGS) entry which is preliminary data.</text>
</comment>
<reference evidence="3" key="1">
    <citation type="journal article" date="2019" name="Int. J. Syst. Evol. Microbiol.">
        <title>The Global Catalogue of Microorganisms (GCM) 10K type strain sequencing project: providing services to taxonomists for standard genome sequencing and annotation.</title>
        <authorList>
            <consortium name="The Broad Institute Genomics Platform"/>
            <consortium name="The Broad Institute Genome Sequencing Center for Infectious Disease"/>
            <person name="Wu L."/>
            <person name="Ma J."/>
        </authorList>
    </citation>
    <scope>NUCLEOTIDE SEQUENCE [LARGE SCALE GENOMIC DNA]</scope>
    <source>
        <strain evidence="3">CCUG 36956</strain>
    </source>
</reference>
<dbReference type="Proteomes" id="UP001596379">
    <property type="component" value="Unassembled WGS sequence"/>
</dbReference>
<evidence type="ECO:0000256" key="1">
    <source>
        <dbReference type="SAM" id="MobiDB-lite"/>
    </source>
</evidence>
<proteinExistence type="predicted"/>
<gene>
    <name evidence="2" type="ORF">ACFQO0_16000</name>
</gene>
<protein>
    <submittedName>
        <fullName evidence="2">Uncharacterized protein</fullName>
    </submittedName>
</protein>
<keyword evidence="3" id="KW-1185">Reference proteome</keyword>
<name>A0ABW2JA67_9BURK</name>
<accession>A0ABW2JA67</accession>
<feature type="compositionally biased region" description="Basic and acidic residues" evidence="1">
    <location>
        <begin position="39"/>
        <end position="62"/>
    </location>
</feature>
<feature type="region of interest" description="Disordered" evidence="1">
    <location>
        <begin position="1"/>
        <end position="62"/>
    </location>
</feature>